<feature type="coiled-coil region" evidence="1">
    <location>
        <begin position="329"/>
        <end position="375"/>
    </location>
</feature>
<feature type="region of interest" description="Disordered" evidence="2">
    <location>
        <begin position="701"/>
        <end position="761"/>
    </location>
</feature>
<feature type="coiled-coil region" evidence="1">
    <location>
        <begin position="439"/>
        <end position="494"/>
    </location>
</feature>
<evidence type="ECO:0000256" key="1">
    <source>
        <dbReference type="SAM" id="Coils"/>
    </source>
</evidence>
<feature type="coiled-coil region" evidence="1">
    <location>
        <begin position="575"/>
        <end position="616"/>
    </location>
</feature>
<keyword evidence="1" id="KW-0175">Coiled coil</keyword>
<feature type="region of interest" description="Disordered" evidence="2">
    <location>
        <begin position="1"/>
        <end position="50"/>
    </location>
</feature>
<comment type="caution">
    <text evidence="3">The sequence shown here is derived from an EMBL/GenBank/DDBJ whole genome shotgun (WGS) entry which is preliminary data.</text>
</comment>
<evidence type="ECO:0000313" key="4">
    <source>
        <dbReference type="Proteomes" id="UP000823388"/>
    </source>
</evidence>
<dbReference type="EMBL" id="CM029043">
    <property type="protein sequence ID" value="KAG2611694.1"/>
    <property type="molecule type" value="Genomic_DNA"/>
</dbReference>
<organism evidence="3 4">
    <name type="scientific">Panicum virgatum</name>
    <name type="common">Blackwell switchgrass</name>
    <dbReference type="NCBI Taxonomy" id="38727"/>
    <lineage>
        <taxon>Eukaryota</taxon>
        <taxon>Viridiplantae</taxon>
        <taxon>Streptophyta</taxon>
        <taxon>Embryophyta</taxon>
        <taxon>Tracheophyta</taxon>
        <taxon>Spermatophyta</taxon>
        <taxon>Magnoliopsida</taxon>
        <taxon>Liliopsida</taxon>
        <taxon>Poales</taxon>
        <taxon>Poaceae</taxon>
        <taxon>PACMAD clade</taxon>
        <taxon>Panicoideae</taxon>
        <taxon>Panicodae</taxon>
        <taxon>Paniceae</taxon>
        <taxon>Panicinae</taxon>
        <taxon>Panicum</taxon>
        <taxon>Panicum sect. Hiantes</taxon>
    </lineage>
</organism>
<dbReference type="AlphaFoldDB" id="A0A8T0TSA8"/>
<feature type="compositionally biased region" description="Basic and acidic residues" evidence="2">
    <location>
        <begin position="717"/>
        <end position="731"/>
    </location>
</feature>
<evidence type="ECO:0000313" key="3">
    <source>
        <dbReference type="EMBL" id="KAG2611694.1"/>
    </source>
</evidence>
<reference evidence="3" key="1">
    <citation type="submission" date="2020-05" db="EMBL/GenBank/DDBJ databases">
        <title>WGS assembly of Panicum virgatum.</title>
        <authorList>
            <person name="Lovell J.T."/>
            <person name="Jenkins J."/>
            <person name="Shu S."/>
            <person name="Juenger T.E."/>
            <person name="Schmutz J."/>
        </authorList>
    </citation>
    <scope>NUCLEOTIDE SEQUENCE</scope>
    <source>
        <strain evidence="3">AP13</strain>
    </source>
</reference>
<protein>
    <submittedName>
        <fullName evidence="3">Uncharacterized protein</fullName>
    </submittedName>
</protein>
<feature type="compositionally biased region" description="Low complexity" evidence="2">
    <location>
        <begin position="751"/>
        <end position="761"/>
    </location>
</feature>
<sequence length="761" mass="81333">MAGPAITLIGSGGVRSGFPRPDAGRDITPPRAGNEPSGAELGSARFGSASERAELGSARYFCEPENQARLGSVEAREPARAGSRATLNNLLRAEPSRSEPEPSYEPRAIFPALPPPTEPVNEERPASPPPSSVIVLDSPEDQNAEPLTEALPSNAEVPPPNMEVGATREERGPSTAETATTDTANAQPIPETDRSSLVDAGILSSDPVISPLPTSDAAAPPPDPKIGTATRSSRGAKATAGFGPSKLSSVEALGLLAAEVTAQGGVSSELAACTQNVKRREFEFGWLRRVAMDVATVMHAFVGPSFVEMELREECQALRAQDQAFAEVRQGMDEELASTRRALEDKQLEQLRKECDELRDEHQATEWEREVAVQEHDAAIQERDVAIQGRDAAIQERDIAIQGCDAAVQGRDSAIQECATALSAAEEASERGRTALSSLQNACNESDDLRQELVRIEGQKNEAEATVASLAVDVASHRATQQRLETTVVRLQNEAAGKCPCRVILLCPFNGSFDEAKPVSLAAAKSLRQEAESKWMEMKEALESQITGSDNLRLAVGLVLDDLGMDAAGEPGQEAAQLINSVDGVRKEAQAARQEVESAREEAESARQAARDALFNGVHRAFAVARSHYLNIDLAELSKGYMADYTDAKLDAIEEEAAPFARTLTDKVLDDDGQFASLTSRGHLGDQLLLEESPYFQETHVHGSRGPFCGSRARRIPLHEGRARQKSSREGRVRRKSSVGGSGEAAEIGRVGPPSSGVGVG</sequence>
<evidence type="ECO:0000256" key="2">
    <source>
        <dbReference type="SAM" id="MobiDB-lite"/>
    </source>
</evidence>
<keyword evidence="4" id="KW-1185">Reference proteome</keyword>
<feature type="compositionally biased region" description="Low complexity" evidence="2">
    <location>
        <begin position="175"/>
        <end position="186"/>
    </location>
</feature>
<name>A0A8T0TSA8_PANVG</name>
<dbReference type="Proteomes" id="UP000823388">
    <property type="component" value="Chromosome 4K"/>
</dbReference>
<feature type="region of interest" description="Disordered" evidence="2">
    <location>
        <begin position="69"/>
        <end position="243"/>
    </location>
</feature>
<gene>
    <name evidence="3" type="ORF">PVAP13_4KG234905</name>
</gene>
<proteinExistence type="predicted"/>
<accession>A0A8T0TSA8</accession>